<dbReference type="Gene3D" id="2.30.38.10">
    <property type="entry name" value="Luciferase, Domain 3"/>
    <property type="match status" value="1"/>
</dbReference>
<dbReference type="PANTHER" id="PTHR24096">
    <property type="entry name" value="LONG-CHAIN-FATTY-ACID--COA LIGASE"/>
    <property type="match status" value="1"/>
</dbReference>
<dbReference type="GO" id="GO:0005777">
    <property type="term" value="C:peroxisome"/>
    <property type="evidence" value="ECO:0007669"/>
    <property type="project" value="UniProtKB-SubCell"/>
</dbReference>
<name>A0A0L7R1M1_9HYME</name>
<evidence type="ECO:0000256" key="6">
    <source>
        <dbReference type="ARBA" id="ARBA00022840"/>
    </source>
</evidence>
<evidence type="ECO:0000256" key="2">
    <source>
        <dbReference type="ARBA" id="ARBA00004275"/>
    </source>
</evidence>
<dbReference type="InterPro" id="IPR045851">
    <property type="entry name" value="AMP-bd_C_sf"/>
</dbReference>
<keyword evidence="7" id="KW-0460">Magnesium</keyword>
<dbReference type="Gene3D" id="3.30.300.30">
    <property type="match status" value="1"/>
</dbReference>
<gene>
    <name evidence="16" type="ORF">WH47_00245</name>
</gene>
<dbReference type="OrthoDB" id="10253869at2759"/>
<accession>A0A0L7R1M1</accession>
<evidence type="ECO:0000256" key="1">
    <source>
        <dbReference type="ARBA" id="ARBA00001946"/>
    </source>
</evidence>
<evidence type="ECO:0000259" key="15">
    <source>
        <dbReference type="Pfam" id="PF13193"/>
    </source>
</evidence>
<dbReference type="PROSITE" id="PS00455">
    <property type="entry name" value="AMP_BINDING"/>
    <property type="match status" value="1"/>
</dbReference>
<evidence type="ECO:0000256" key="7">
    <source>
        <dbReference type="ARBA" id="ARBA00022842"/>
    </source>
</evidence>
<evidence type="ECO:0000259" key="14">
    <source>
        <dbReference type="Pfam" id="PF00501"/>
    </source>
</evidence>
<dbReference type="Pfam" id="PF00501">
    <property type="entry name" value="AMP-binding"/>
    <property type="match status" value="1"/>
</dbReference>
<reference evidence="16 17" key="1">
    <citation type="submission" date="2015-07" db="EMBL/GenBank/DDBJ databases">
        <title>The genome of Habropoda laboriosa.</title>
        <authorList>
            <person name="Pan H."/>
            <person name="Kapheim K."/>
        </authorList>
    </citation>
    <scope>NUCLEOTIDE SEQUENCE [LARGE SCALE GENOMIC DNA]</scope>
    <source>
        <strain evidence="16">0110345459</strain>
    </source>
</reference>
<dbReference type="GO" id="GO:0005524">
    <property type="term" value="F:ATP binding"/>
    <property type="evidence" value="ECO:0007669"/>
    <property type="project" value="UniProtKB-KW"/>
</dbReference>
<dbReference type="EMBL" id="KQ414667">
    <property type="protein sequence ID" value="KOC64742.1"/>
    <property type="molecule type" value="Genomic_DNA"/>
</dbReference>
<comment type="catalytic activity">
    <reaction evidence="13">
        <text>firefly D-luciferin + ATP + O2 = firefly oxyluciferin + hnu + AMP + CO2 + diphosphate</text>
        <dbReference type="Rhea" id="RHEA:10732"/>
        <dbReference type="ChEBI" id="CHEBI:15379"/>
        <dbReference type="ChEBI" id="CHEBI:16526"/>
        <dbReference type="ChEBI" id="CHEBI:16792"/>
        <dbReference type="ChEBI" id="CHEBI:30212"/>
        <dbReference type="ChEBI" id="CHEBI:30616"/>
        <dbReference type="ChEBI" id="CHEBI:33019"/>
        <dbReference type="ChEBI" id="CHEBI:58038"/>
        <dbReference type="ChEBI" id="CHEBI:456215"/>
        <dbReference type="EC" id="1.13.12.7"/>
    </reaction>
</comment>
<dbReference type="SUPFAM" id="SSF56801">
    <property type="entry name" value="Acetyl-CoA synthetase-like"/>
    <property type="match status" value="1"/>
</dbReference>
<evidence type="ECO:0000256" key="3">
    <source>
        <dbReference type="ARBA" id="ARBA00006432"/>
    </source>
</evidence>
<proteinExistence type="inferred from homology"/>
<protein>
    <recommendedName>
        <fullName evidence="5">Luciferin 4-monooxygenase</fullName>
        <ecNumber evidence="4">1.13.12.7</ecNumber>
    </recommendedName>
</protein>
<evidence type="ECO:0000313" key="16">
    <source>
        <dbReference type="EMBL" id="KOC64742.1"/>
    </source>
</evidence>
<dbReference type="STRING" id="597456.A0A0L7R1M1"/>
<dbReference type="Pfam" id="PF13193">
    <property type="entry name" value="AMP-binding_C"/>
    <property type="match status" value="1"/>
</dbReference>
<dbReference type="FunFam" id="3.40.50.12780:FF:000025">
    <property type="entry name" value="luciferin 4-monooxygenase"/>
    <property type="match status" value="1"/>
</dbReference>
<dbReference type="GO" id="GO:0004497">
    <property type="term" value="F:monooxygenase activity"/>
    <property type="evidence" value="ECO:0007669"/>
    <property type="project" value="UniProtKB-KW"/>
</dbReference>
<comment type="subcellular location">
    <subcellularLocation>
        <location evidence="2">Peroxisome</location>
    </subcellularLocation>
</comment>
<dbReference type="InterPro" id="IPR000873">
    <property type="entry name" value="AMP-dep_synth/lig_dom"/>
</dbReference>
<feature type="domain" description="AMP-dependent synthetase/ligase" evidence="14">
    <location>
        <begin position="43"/>
        <end position="394"/>
    </location>
</feature>
<organism evidence="16 17">
    <name type="scientific">Habropoda laboriosa</name>
    <dbReference type="NCBI Taxonomy" id="597456"/>
    <lineage>
        <taxon>Eukaryota</taxon>
        <taxon>Metazoa</taxon>
        <taxon>Ecdysozoa</taxon>
        <taxon>Arthropoda</taxon>
        <taxon>Hexapoda</taxon>
        <taxon>Insecta</taxon>
        <taxon>Pterygota</taxon>
        <taxon>Neoptera</taxon>
        <taxon>Endopterygota</taxon>
        <taxon>Hymenoptera</taxon>
        <taxon>Apocrita</taxon>
        <taxon>Aculeata</taxon>
        <taxon>Apoidea</taxon>
        <taxon>Anthophila</taxon>
        <taxon>Apidae</taxon>
        <taxon>Habropoda</taxon>
    </lineage>
</organism>
<dbReference type="EC" id="1.13.12.7" evidence="4"/>
<dbReference type="Proteomes" id="UP000053825">
    <property type="component" value="Unassembled WGS sequence"/>
</dbReference>
<dbReference type="InterPro" id="IPR020845">
    <property type="entry name" value="AMP-binding_CS"/>
</dbReference>
<keyword evidence="9 16" id="KW-0503">Monooxygenase</keyword>
<dbReference type="InterPro" id="IPR025110">
    <property type="entry name" value="AMP-bd_C"/>
</dbReference>
<evidence type="ECO:0000256" key="4">
    <source>
        <dbReference type="ARBA" id="ARBA00012532"/>
    </source>
</evidence>
<evidence type="ECO:0000256" key="9">
    <source>
        <dbReference type="ARBA" id="ARBA00023033"/>
    </source>
</evidence>
<keyword evidence="6" id="KW-0067">ATP-binding</keyword>
<keyword evidence="10" id="KW-0576">Peroxisome</keyword>
<evidence type="ECO:0000256" key="8">
    <source>
        <dbReference type="ARBA" id="ARBA00023002"/>
    </source>
</evidence>
<evidence type="ECO:0000256" key="10">
    <source>
        <dbReference type="ARBA" id="ARBA00023140"/>
    </source>
</evidence>
<comment type="cofactor">
    <cofactor evidence="1">
        <name>Mg(2+)</name>
        <dbReference type="ChEBI" id="CHEBI:18420"/>
    </cofactor>
</comment>
<dbReference type="AlphaFoldDB" id="A0A0L7R1M1"/>
<evidence type="ECO:0000256" key="11">
    <source>
        <dbReference type="ARBA" id="ARBA00023223"/>
    </source>
</evidence>
<evidence type="ECO:0000256" key="13">
    <source>
        <dbReference type="ARBA" id="ARBA00048497"/>
    </source>
</evidence>
<keyword evidence="6" id="KW-0547">Nucleotide-binding</keyword>
<dbReference type="PANTHER" id="PTHR24096:SF423">
    <property type="entry name" value="GM05240P"/>
    <property type="match status" value="1"/>
</dbReference>
<dbReference type="GO" id="GO:0008218">
    <property type="term" value="P:bioluminescence"/>
    <property type="evidence" value="ECO:0007669"/>
    <property type="project" value="UniProtKB-KW"/>
</dbReference>
<dbReference type="Gene3D" id="3.40.50.980">
    <property type="match status" value="2"/>
</dbReference>
<keyword evidence="17" id="KW-1185">Reference proteome</keyword>
<keyword evidence="11" id="KW-0455">Luminescence</keyword>
<feature type="domain" description="AMP-binding enzyme C-terminal" evidence="15">
    <location>
        <begin position="446"/>
        <end position="498"/>
    </location>
</feature>
<evidence type="ECO:0000256" key="12">
    <source>
        <dbReference type="ARBA" id="ARBA00023262"/>
    </source>
</evidence>
<evidence type="ECO:0000313" key="17">
    <source>
        <dbReference type="Proteomes" id="UP000053825"/>
    </source>
</evidence>
<evidence type="ECO:0000256" key="5">
    <source>
        <dbReference type="ARBA" id="ARBA00019043"/>
    </source>
</evidence>
<sequence>MPEENILHGPPLPVMEFENLSLGQLILNQLSIHRFWVAQVNAYTGKIQTFKDILDISRKLAIALDKEGLKKGDKIAICSENNLEFCLAVCAAFFLGVTVCPLNPLYTERELKHALSISKPKYIFISPFGAKNICKVAPQLFWLPKLIMLTESTDKILPCIDSLISNTIISDNFHACSVDVNDHVAVILCSSGTTGLPKGVMLTDKNFLTVIRNLVALLPDRLNNNSTSLALLPFFHVYSFSVMLANLIFGSNCIILPRFDEKIFLHAIEKYKIQHLTVVPPLMVFLAKHPIVDKYNLSSIKEIWCGAASLSKEIAKMVENRLNITIKQAYGLTETTLAVLQAPDNSTKYGSVGTLVPGISAKVIPVNGDESSEPLGPNSVGELCFKGDLIMKGYCNNEEATAATIDKDRWLHSGDVGYYDEQGYFYIVDRLKELIKYKGYQVPPAELEAILLTCPGVNDAAVIGLPHEETGELPTAFVVKQEGSDVTAEEITNFVNGKFLN</sequence>
<dbReference type="GO" id="GO:0016405">
    <property type="term" value="F:CoA-ligase activity"/>
    <property type="evidence" value="ECO:0007669"/>
    <property type="project" value="TreeGrafter"/>
</dbReference>
<keyword evidence="8" id="KW-0560">Oxidoreductase</keyword>
<comment type="similarity">
    <text evidence="3">Belongs to the ATP-dependent AMP-binding enzyme family.</text>
</comment>
<keyword evidence="12" id="KW-0599">Photoprotein</keyword>
<dbReference type="CDD" id="cd05911">
    <property type="entry name" value="Firefly_Luc_like"/>
    <property type="match status" value="1"/>
</dbReference>